<dbReference type="InParanoid" id="B9RPY9"/>
<gene>
    <name evidence="1" type="ORF">RCOM_1660200</name>
</gene>
<dbReference type="EMBL" id="EQ973799">
    <property type="protein sequence ID" value="EEF46550.1"/>
    <property type="molecule type" value="Genomic_DNA"/>
</dbReference>
<evidence type="ECO:0000313" key="1">
    <source>
        <dbReference type="EMBL" id="EEF46550.1"/>
    </source>
</evidence>
<evidence type="ECO:0000313" key="2">
    <source>
        <dbReference type="Proteomes" id="UP000008311"/>
    </source>
</evidence>
<dbReference type="AlphaFoldDB" id="B9RPY9"/>
<protein>
    <submittedName>
        <fullName evidence="1">Uncharacterized protein</fullName>
    </submittedName>
</protein>
<keyword evidence="2" id="KW-1185">Reference proteome</keyword>
<name>B9RPY9_RICCO</name>
<accession>B9RPY9</accession>
<sequence>MALAGNSIILHNRAPLPTSLTPSNFRCKPINFYSKPQSLAHYNIRISPLSCFAKSTFISDDVEVQSINPTATPTTTWSEFASNVSGEWDGFGAEFTSEGNPVELPESVVPEAFREWEVKVFDWQTQCPTLAQSQEFAITYKTIKLLPTDNGMDKQFELEYCLIHPQDKESRVRVIQVVHVVNSKMTLKNIRVFCEQWYGQFRNGDQLGGCAIRDSAFASTAALQSYEVVGVWQGPTAVASFNASQTCFLKELKGDTMQKSVRDEHDLILLPKQLWCSLKGGKDGETISKVGWVSEHGFATTSTCIFSSDAKLKFDSS</sequence>
<dbReference type="STRING" id="3988.B9RPY9"/>
<proteinExistence type="predicted"/>
<dbReference type="eggNOG" id="KOG2275">
    <property type="taxonomic scope" value="Eukaryota"/>
</dbReference>
<dbReference type="Proteomes" id="UP000008311">
    <property type="component" value="Unassembled WGS sequence"/>
</dbReference>
<reference evidence="2" key="1">
    <citation type="journal article" date="2010" name="Nat. Biotechnol.">
        <title>Draft genome sequence of the oilseed species Ricinus communis.</title>
        <authorList>
            <person name="Chan A.P."/>
            <person name="Crabtree J."/>
            <person name="Zhao Q."/>
            <person name="Lorenzi H."/>
            <person name="Orvis J."/>
            <person name="Puiu D."/>
            <person name="Melake-Berhan A."/>
            <person name="Jones K.M."/>
            <person name="Redman J."/>
            <person name="Chen G."/>
            <person name="Cahoon E.B."/>
            <person name="Gedil M."/>
            <person name="Stanke M."/>
            <person name="Haas B.J."/>
            <person name="Wortman J.R."/>
            <person name="Fraser-Liggett C.M."/>
            <person name="Ravel J."/>
            <person name="Rabinowicz P.D."/>
        </authorList>
    </citation>
    <scope>NUCLEOTIDE SEQUENCE [LARGE SCALE GENOMIC DNA]</scope>
    <source>
        <strain evidence="2">cv. Hale</strain>
    </source>
</reference>
<dbReference type="FunCoup" id="B9RPY9">
    <property type="interactions" value="1318"/>
</dbReference>
<organism evidence="1 2">
    <name type="scientific">Ricinus communis</name>
    <name type="common">Castor bean</name>
    <dbReference type="NCBI Taxonomy" id="3988"/>
    <lineage>
        <taxon>Eukaryota</taxon>
        <taxon>Viridiplantae</taxon>
        <taxon>Streptophyta</taxon>
        <taxon>Embryophyta</taxon>
        <taxon>Tracheophyta</taxon>
        <taxon>Spermatophyta</taxon>
        <taxon>Magnoliopsida</taxon>
        <taxon>eudicotyledons</taxon>
        <taxon>Gunneridae</taxon>
        <taxon>Pentapetalae</taxon>
        <taxon>rosids</taxon>
        <taxon>fabids</taxon>
        <taxon>Malpighiales</taxon>
        <taxon>Euphorbiaceae</taxon>
        <taxon>Acalyphoideae</taxon>
        <taxon>Acalypheae</taxon>
        <taxon>Ricinus</taxon>
    </lineage>
</organism>